<dbReference type="InterPro" id="IPR017943">
    <property type="entry name" value="Bactericidal_perm-incr_a/b_dom"/>
</dbReference>
<dbReference type="Gene3D" id="3.15.20.10">
    <property type="entry name" value="Bactericidal permeability-increasing protein, domain 2"/>
    <property type="match status" value="1"/>
</dbReference>
<dbReference type="FunFam" id="3.15.10.10:FF:000001">
    <property type="entry name" value="phospholipid transfer protein-like"/>
    <property type="match status" value="1"/>
</dbReference>
<keyword evidence="9 12" id="KW-1015">Disulfide bond</keyword>
<evidence type="ECO:0000256" key="13">
    <source>
        <dbReference type="RuleBase" id="RU369039"/>
    </source>
</evidence>
<evidence type="ECO:0000313" key="17">
    <source>
        <dbReference type="Ensembl" id="ENSCMMP00000020392.1"/>
    </source>
</evidence>
<evidence type="ECO:0000259" key="16">
    <source>
        <dbReference type="SMART" id="SM00329"/>
    </source>
</evidence>
<keyword evidence="7 13" id="KW-0391">Immunity</keyword>
<feature type="domain" description="Lipid-binding serum glycoprotein C-terminal" evidence="16">
    <location>
        <begin position="268"/>
        <end position="464"/>
    </location>
</feature>
<dbReference type="Pfam" id="PF01273">
    <property type="entry name" value="LBP_BPI_CETP"/>
    <property type="match status" value="1"/>
</dbReference>
<dbReference type="PIRSF" id="PIRSF002417">
    <property type="entry name" value="Lipid_binding_protein"/>
    <property type="match status" value="1"/>
</dbReference>
<keyword evidence="10 13" id="KW-0325">Glycoprotein</keyword>
<dbReference type="SMART" id="SM00328">
    <property type="entry name" value="BPI1"/>
    <property type="match status" value="1"/>
</dbReference>
<dbReference type="InterPro" id="IPR017942">
    <property type="entry name" value="Lipid-bd_serum_glycop_N"/>
</dbReference>
<accession>A0A8C3CF49</accession>
<evidence type="ECO:0000256" key="6">
    <source>
        <dbReference type="ARBA" id="ARBA00022588"/>
    </source>
</evidence>
<evidence type="ECO:0000313" key="18">
    <source>
        <dbReference type="Proteomes" id="UP000694556"/>
    </source>
</evidence>
<comment type="subcellular location">
    <subcellularLocation>
        <location evidence="1 13">Secreted</location>
    </subcellularLocation>
</comment>
<reference evidence="17" key="3">
    <citation type="submission" date="2025-09" db="UniProtKB">
        <authorList>
            <consortium name="Ensembl"/>
        </authorList>
    </citation>
    <scope>IDENTIFICATION</scope>
</reference>
<dbReference type="GO" id="GO:0045087">
    <property type="term" value="P:innate immune response"/>
    <property type="evidence" value="ECO:0007669"/>
    <property type="project" value="UniProtKB-UniRule"/>
</dbReference>
<dbReference type="GO" id="GO:0050829">
    <property type="term" value="P:defense response to Gram-negative bacterium"/>
    <property type="evidence" value="ECO:0007669"/>
    <property type="project" value="UniProtKB-UniRule"/>
</dbReference>
<evidence type="ECO:0000256" key="9">
    <source>
        <dbReference type="ARBA" id="ARBA00023157"/>
    </source>
</evidence>
<dbReference type="Gene3D" id="3.15.10.10">
    <property type="entry name" value="Bactericidal permeability-increasing protein, domain 1"/>
    <property type="match status" value="1"/>
</dbReference>
<protein>
    <recommendedName>
        <fullName evidence="3 13">Bactericidal permeability-increasing protein</fullName>
        <shortName evidence="13">BPI</shortName>
    </recommendedName>
</protein>
<evidence type="ECO:0000256" key="3">
    <source>
        <dbReference type="ARBA" id="ARBA00017827"/>
    </source>
</evidence>
<feature type="disulfide bond" evidence="12">
    <location>
        <begin position="156"/>
        <end position="195"/>
    </location>
</feature>
<keyword evidence="13 14" id="KW-0732">Signal</keyword>
<dbReference type="Proteomes" id="UP000694556">
    <property type="component" value="Chromosome 21"/>
</dbReference>
<evidence type="ECO:0000256" key="11">
    <source>
        <dbReference type="ARBA" id="ARBA00025943"/>
    </source>
</evidence>
<reference evidence="17" key="2">
    <citation type="submission" date="2025-08" db="UniProtKB">
        <authorList>
            <consortium name="Ensembl"/>
        </authorList>
    </citation>
    <scope>IDENTIFICATION</scope>
</reference>
<evidence type="ECO:0000259" key="15">
    <source>
        <dbReference type="SMART" id="SM00328"/>
    </source>
</evidence>
<feature type="signal peptide" evidence="14">
    <location>
        <begin position="1"/>
        <end position="22"/>
    </location>
</feature>
<dbReference type="PANTHER" id="PTHR10504">
    <property type="entry name" value="BACTERICIDAL PERMEABILITY-INCREASING BPI PROTEIN-RELATED"/>
    <property type="match status" value="1"/>
</dbReference>
<dbReference type="InterPro" id="IPR001124">
    <property type="entry name" value="Lipid-bd_serum_glycop_C"/>
</dbReference>
<evidence type="ECO:0000256" key="10">
    <source>
        <dbReference type="ARBA" id="ARBA00023180"/>
    </source>
</evidence>
<dbReference type="InterPro" id="IPR032942">
    <property type="entry name" value="BPI/LBP/Plunc"/>
</dbReference>
<dbReference type="GO" id="GO:0031663">
    <property type="term" value="P:lipopolysaccharide-mediated signaling pathway"/>
    <property type="evidence" value="ECO:0007669"/>
    <property type="project" value="TreeGrafter"/>
</dbReference>
<comment type="function">
    <text evidence="13">The cytotoxic action of BPI is limited to many species of Gram-negative bacteria; this specificity may be explained by a strong affinity of the very basic N-terminal half for the negatively charged lipopolysaccharides that are unique to the Gram-negative bacterial outer envelope.</text>
</comment>
<comment type="domain">
    <text evidence="13">The N-terminal region may be exposed to the interior of the granule, whereas the C-terminal portion may be embedded in the membrane. During phagocytosis and degranulation, proteases may be released and activated and cleave BPI at the junction of the N- and C-terminal portions of the molecule, providing controlled release of the N-terminal antibacterial fragment when bacteria are ingested.</text>
</comment>
<dbReference type="PANTHER" id="PTHR10504:SF84">
    <property type="entry name" value="BACTERICIDAL PERMEABILITY-INCREASING PROTEIN"/>
    <property type="match status" value="1"/>
</dbReference>
<evidence type="ECO:0000256" key="5">
    <source>
        <dbReference type="ARBA" id="ARBA00022529"/>
    </source>
</evidence>
<evidence type="ECO:0000256" key="7">
    <source>
        <dbReference type="ARBA" id="ARBA00022859"/>
    </source>
</evidence>
<proteinExistence type="inferred from homology"/>
<keyword evidence="4 13" id="KW-0964">Secreted</keyword>
<comment type="subunit">
    <text evidence="11 13">Monomer. Homodimer; disulfide-linked.</text>
</comment>
<comment type="similarity">
    <text evidence="2">Belongs to the BPI/LBP/Plunc superfamily. BPI/LBP family.</text>
</comment>
<dbReference type="FunFam" id="3.15.20.10:FF:000001">
    <property type="entry name" value="Phospholipid transfer protein"/>
    <property type="match status" value="1"/>
</dbReference>
<dbReference type="InterPro" id="IPR030675">
    <property type="entry name" value="BPI/LBP"/>
</dbReference>
<evidence type="ECO:0000256" key="2">
    <source>
        <dbReference type="ARBA" id="ARBA00007292"/>
    </source>
</evidence>
<keyword evidence="18" id="KW-1185">Reference proteome</keyword>
<evidence type="ECO:0000256" key="12">
    <source>
        <dbReference type="PIRSR" id="PIRSR002417-50"/>
    </source>
</evidence>
<sequence>MGVRSLLVASTVLALGLALSGATNPGFVVRITQAGLDYAKQHGVAVLEKELAQLKLQDISGESRIPVLGKVRYEISRLNLRNFQLPYSQISLVPNEGLQVSISNAFAELDGNWRVKLRILRHHGSFNLNVEHVYIKTTLKLGRDDSGKPTVDISACSTSISNVRVRFSGKLSWLYNLFSKTIASKFKENLEGKVCETLRSSVRRYLQPYLQTVPVTANIDAVAGIDYSLTAAPVATAQFLNVDLKGECFSRAQHTPVPFTPPALAVPPEHDRMVYFGVSSYFFNTASFAYHTAGALIFEITDTMIPKDIEFRLNTSTFAAFLPQLDEMYPNMPMKFSLSAPSAPFLSIGTNGVSLQPVVDIQAYAIYPNGNLAPLFLLGLTGNVSATADVQSGRMVGSLAVGRMKLTLKHSNVGTGTFKVKMMQSIMNVVASSILLPRLNGNNLLGGMGLLEQTPLRSLHQFVN</sequence>
<evidence type="ECO:0000256" key="4">
    <source>
        <dbReference type="ARBA" id="ARBA00022525"/>
    </source>
</evidence>
<feature type="domain" description="Lipid-binding serum glycoprotein N-terminal" evidence="15">
    <location>
        <begin position="30"/>
        <end position="253"/>
    </location>
</feature>
<reference evidence="17" key="1">
    <citation type="submission" date="2018-09" db="EMBL/GenBank/DDBJ databases">
        <title>Common duck and Muscovy duck high density SNP chip.</title>
        <authorList>
            <person name="Vignal A."/>
            <person name="Thebault N."/>
            <person name="Warren W.C."/>
        </authorList>
    </citation>
    <scope>NUCLEOTIDE SEQUENCE [LARGE SCALE GENOMIC DNA]</scope>
</reference>
<dbReference type="Ensembl" id="ENSCMMT00000022371.1">
    <property type="protein sequence ID" value="ENSCMMP00000020392.1"/>
    <property type="gene ID" value="ENSCMMG00000012828.1"/>
</dbReference>
<feature type="chain" id="PRO_5034321289" description="Bactericidal permeability-increasing protein" evidence="14">
    <location>
        <begin position="23"/>
        <end position="464"/>
    </location>
</feature>
<evidence type="ECO:0000256" key="14">
    <source>
        <dbReference type="SAM" id="SignalP"/>
    </source>
</evidence>
<dbReference type="SUPFAM" id="SSF55394">
    <property type="entry name" value="Bactericidal permeability-increasing protein, BPI"/>
    <property type="match status" value="2"/>
</dbReference>
<evidence type="ECO:0000256" key="1">
    <source>
        <dbReference type="ARBA" id="ARBA00004613"/>
    </source>
</evidence>
<evidence type="ECO:0000256" key="8">
    <source>
        <dbReference type="ARBA" id="ARBA00023022"/>
    </source>
</evidence>
<organism evidence="17 18">
    <name type="scientific">Cairina moschata</name>
    <name type="common">Muscovy duck</name>
    <dbReference type="NCBI Taxonomy" id="8855"/>
    <lineage>
        <taxon>Eukaryota</taxon>
        <taxon>Metazoa</taxon>
        <taxon>Chordata</taxon>
        <taxon>Craniata</taxon>
        <taxon>Vertebrata</taxon>
        <taxon>Euteleostomi</taxon>
        <taxon>Archelosauria</taxon>
        <taxon>Archosauria</taxon>
        <taxon>Dinosauria</taxon>
        <taxon>Saurischia</taxon>
        <taxon>Theropoda</taxon>
        <taxon>Coelurosauria</taxon>
        <taxon>Aves</taxon>
        <taxon>Neognathae</taxon>
        <taxon>Galloanserae</taxon>
        <taxon>Anseriformes</taxon>
        <taxon>Anatidae</taxon>
        <taxon>Anatinae</taxon>
        <taxon>Cairina</taxon>
    </lineage>
</organism>
<comment type="domain">
    <text evidence="13">The N- and C-terminal barrels adopt an identical fold despite having only 13% of conserved residues.</text>
</comment>
<keyword evidence="8 13" id="KW-0044">Antibiotic</keyword>
<dbReference type="CDD" id="cd00025">
    <property type="entry name" value="BPI1"/>
    <property type="match status" value="1"/>
</dbReference>
<dbReference type="GO" id="GO:0001530">
    <property type="term" value="F:lipopolysaccharide binding"/>
    <property type="evidence" value="ECO:0007669"/>
    <property type="project" value="TreeGrafter"/>
</dbReference>
<keyword evidence="6 13" id="KW-0399">Innate immunity</keyword>
<dbReference type="AlphaFoldDB" id="A0A8C3CF49"/>
<dbReference type="GO" id="GO:0005615">
    <property type="term" value="C:extracellular space"/>
    <property type="evidence" value="ECO:0007669"/>
    <property type="project" value="UniProtKB-UniRule"/>
</dbReference>
<name>A0A8C3CF49_CAIMO</name>
<dbReference type="SMART" id="SM00329">
    <property type="entry name" value="BPI2"/>
    <property type="match status" value="1"/>
</dbReference>
<dbReference type="Pfam" id="PF02886">
    <property type="entry name" value="LBP_BPI_CETP_C"/>
    <property type="match status" value="1"/>
</dbReference>
<keyword evidence="5 13" id="KW-0929">Antimicrobial</keyword>